<accession>A0A364N8S7</accession>
<dbReference type="PANTHER" id="PTHR23501:SF94">
    <property type="entry name" value="MAJOR FACILITATOR SUPERFAMILY (MFS) PROFILE DOMAIN-CONTAINING PROTEIN"/>
    <property type="match status" value="1"/>
</dbReference>
<feature type="transmembrane region" description="Helical" evidence="5">
    <location>
        <begin position="300"/>
        <end position="321"/>
    </location>
</feature>
<dbReference type="STRING" id="183478.A0A364N8S7"/>
<feature type="transmembrane region" description="Helical" evidence="5">
    <location>
        <begin position="213"/>
        <end position="232"/>
    </location>
</feature>
<organism evidence="7 8">
    <name type="scientific">Stemphylium lycopersici</name>
    <name type="common">Tomato gray leaf spot disease fungus</name>
    <name type="synonym">Thyrospora lycopersici</name>
    <dbReference type="NCBI Taxonomy" id="183478"/>
    <lineage>
        <taxon>Eukaryota</taxon>
        <taxon>Fungi</taxon>
        <taxon>Dikarya</taxon>
        <taxon>Ascomycota</taxon>
        <taxon>Pezizomycotina</taxon>
        <taxon>Dothideomycetes</taxon>
        <taxon>Pleosporomycetidae</taxon>
        <taxon>Pleosporales</taxon>
        <taxon>Pleosporineae</taxon>
        <taxon>Pleosporaceae</taxon>
        <taxon>Stemphylium</taxon>
    </lineage>
</organism>
<feature type="transmembrane region" description="Helical" evidence="5">
    <location>
        <begin position="175"/>
        <end position="193"/>
    </location>
</feature>
<dbReference type="InterPro" id="IPR020846">
    <property type="entry name" value="MFS_dom"/>
</dbReference>
<evidence type="ECO:0000313" key="7">
    <source>
        <dbReference type="EMBL" id="RAR13738.1"/>
    </source>
</evidence>
<dbReference type="SUPFAM" id="SSF103473">
    <property type="entry name" value="MFS general substrate transporter"/>
    <property type="match status" value="1"/>
</dbReference>
<dbReference type="InterPro" id="IPR036259">
    <property type="entry name" value="MFS_trans_sf"/>
</dbReference>
<evidence type="ECO:0000256" key="2">
    <source>
        <dbReference type="ARBA" id="ARBA00022692"/>
    </source>
</evidence>
<dbReference type="PANTHER" id="PTHR23501">
    <property type="entry name" value="MAJOR FACILITATOR SUPERFAMILY"/>
    <property type="match status" value="1"/>
</dbReference>
<dbReference type="Gene3D" id="1.20.1250.20">
    <property type="entry name" value="MFS general substrate transporter like domains"/>
    <property type="match status" value="1"/>
</dbReference>
<dbReference type="PROSITE" id="PS50850">
    <property type="entry name" value="MFS"/>
    <property type="match status" value="1"/>
</dbReference>
<reference evidence="8" key="1">
    <citation type="submission" date="2018-05" db="EMBL/GenBank/DDBJ databases">
        <title>Draft genome sequence of Stemphylium lycopersici strain CIDEFI 213.</title>
        <authorList>
            <person name="Medina R."/>
            <person name="Franco M.E.E."/>
            <person name="Lucentini C.G."/>
            <person name="Saparrat M.C.N."/>
            <person name="Balatti P.A."/>
        </authorList>
    </citation>
    <scope>NUCLEOTIDE SEQUENCE [LARGE SCALE GENOMIC DNA]</scope>
    <source>
        <strain evidence="8">CIDEFI 213</strain>
    </source>
</reference>
<keyword evidence="3 5" id="KW-1133">Transmembrane helix</keyword>
<feature type="transmembrane region" description="Helical" evidence="5">
    <location>
        <begin position="411"/>
        <end position="429"/>
    </location>
</feature>
<gene>
    <name evidence="7" type="ORF">DDE83_002923</name>
</gene>
<dbReference type="AlphaFoldDB" id="A0A364N8S7"/>
<name>A0A364N8S7_STELY</name>
<feature type="domain" description="Major facilitator superfamily (MFS) profile" evidence="6">
    <location>
        <begin position="1"/>
        <end position="434"/>
    </location>
</feature>
<feature type="transmembrane region" description="Helical" evidence="5">
    <location>
        <begin position="141"/>
        <end position="163"/>
    </location>
</feature>
<evidence type="ECO:0000256" key="3">
    <source>
        <dbReference type="ARBA" id="ARBA00022989"/>
    </source>
</evidence>
<comment type="caution">
    <text evidence="7">The sequence shown here is derived from an EMBL/GenBank/DDBJ whole genome shotgun (WGS) entry which is preliminary data.</text>
</comment>
<evidence type="ECO:0000256" key="1">
    <source>
        <dbReference type="ARBA" id="ARBA00004141"/>
    </source>
</evidence>
<sequence length="445" mass="48178">MSEPDMEKRSTGSSTEEWKPQKRELVIMISLSFISLMVALDASILVTVLPVNRDLPAIAMKLNGTSIEAFWAGTSYLLTSAIFQPVIASISALFGRQQLLIIALFLFTLGRSIQGIGGGGIITLTQVIFCDIVPLRQRPKFFAMVLGAWSVGSIIGPVVGGALVENASWRWCFHINYPFCGIGFLIAIFLVRLNPVAELTLAQKLKRMDWIGACLFIGSMTSLLLGISWGGIQHPWSSGATVAPIIAGLFGLFAFFVWQLYRKEHTLLPIAIFRNWSAIAAFYGALINGLLILLDINTSTAVTSILLAVLGVGMGMVLTSINIGIQAISKPEDAAMAASMYGFLRSLGMPIGVAISGTVFSNSMSGKLSDLGLPTAIAHDSERYVLVLQTMEDSLEKRAILKSYMTGFDSVYIMITAISASAFLVSFIIKKHSMDKILLAQFSAR</sequence>
<feature type="transmembrane region" description="Helical" evidence="5">
    <location>
        <begin position="100"/>
        <end position="129"/>
    </location>
</feature>
<dbReference type="Pfam" id="PF07690">
    <property type="entry name" value="MFS_1"/>
    <property type="match status" value="1"/>
</dbReference>
<feature type="transmembrane region" description="Helical" evidence="5">
    <location>
        <begin position="25"/>
        <end position="49"/>
    </location>
</feature>
<keyword evidence="8" id="KW-1185">Reference proteome</keyword>
<keyword evidence="2 5" id="KW-0812">Transmembrane</keyword>
<keyword evidence="4 5" id="KW-0472">Membrane</keyword>
<dbReference type="GO" id="GO:0022857">
    <property type="term" value="F:transmembrane transporter activity"/>
    <property type="evidence" value="ECO:0007669"/>
    <property type="project" value="InterPro"/>
</dbReference>
<dbReference type="GO" id="GO:0005886">
    <property type="term" value="C:plasma membrane"/>
    <property type="evidence" value="ECO:0007669"/>
    <property type="project" value="TreeGrafter"/>
</dbReference>
<dbReference type="OrthoDB" id="2351791at2759"/>
<protein>
    <submittedName>
        <fullName evidence="7">MFS general substrate transporter</fullName>
    </submittedName>
</protein>
<feature type="transmembrane region" description="Helical" evidence="5">
    <location>
        <begin position="238"/>
        <end position="261"/>
    </location>
</feature>
<dbReference type="EMBL" id="QGDH01000031">
    <property type="protein sequence ID" value="RAR13738.1"/>
    <property type="molecule type" value="Genomic_DNA"/>
</dbReference>
<evidence type="ECO:0000256" key="4">
    <source>
        <dbReference type="ARBA" id="ARBA00023136"/>
    </source>
</evidence>
<proteinExistence type="predicted"/>
<dbReference type="Proteomes" id="UP000249619">
    <property type="component" value="Unassembled WGS sequence"/>
</dbReference>
<evidence type="ECO:0000259" key="6">
    <source>
        <dbReference type="PROSITE" id="PS50850"/>
    </source>
</evidence>
<evidence type="ECO:0000256" key="5">
    <source>
        <dbReference type="SAM" id="Phobius"/>
    </source>
</evidence>
<feature type="transmembrane region" description="Helical" evidence="5">
    <location>
        <begin position="342"/>
        <end position="361"/>
    </location>
</feature>
<evidence type="ECO:0000313" key="8">
    <source>
        <dbReference type="Proteomes" id="UP000249619"/>
    </source>
</evidence>
<dbReference type="InterPro" id="IPR011701">
    <property type="entry name" value="MFS"/>
</dbReference>
<comment type="subcellular location">
    <subcellularLocation>
        <location evidence="1">Membrane</location>
        <topology evidence="1">Multi-pass membrane protein</topology>
    </subcellularLocation>
</comment>
<feature type="transmembrane region" description="Helical" evidence="5">
    <location>
        <begin position="273"/>
        <end position="294"/>
    </location>
</feature>
<feature type="transmembrane region" description="Helical" evidence="5">
    <location>
        <begin position="70"/>
        <end position="94"/>
    </location>
</feature>